<organism evidence="1">
    <name type="scientific">Hexamita inflata</name>
    <dbReference type="NCBI Taxonomy" id="28002"/>
    <lineage>
        <taxon>Eukaryota</taxon>
        <taxon>Metamonada</taxon>
        <taxon>Diplomonadida</taxon>
        <taxon>Hexamitidae</taxon>
        <taxon>Hexamitinae</taxon>
        <taxon>Hexamita</taxon>
    </lineage>
</organism>
<dbReference type="Gene3D" id="3.80.10.10">
    <property type="entry name" value="Ribonuclease Inhibitor"/>
    <property type="match status" value="1"/>
</dbReference>
<proteinExistence type="predicted"/>
<dbReference type="AlphaFoldDB" id="A0AA86QJC4"/>
<reference evidence="1" key="1">
    <citation type="submission" date="2023-06" db="EMBL/GenBank/DDBJ databases">
        <authorList>
            <person name="Kurt Z."/>
        </authorList>
    </citation>
    <scope>NUCLEOTIDE SEQUENCE</scope>
</reference>
<accession>A0AA86QJC4</accession>
<evidence type="ECO:0000313" key="1">
    <source>
        <dbReference type="EMBL" id="CAI9957382.1"/>
    </source>
</evidence>
<sequence length="147" mass="17403">MKNLKTLNMAQTKVVDLHPLQFLNKLENIYAYDACVIDVYPLSKLTQLNYLFFSCNQITNADSLKNFSKYDFSNQKVPTNLQFYSKILSVHSSHKQVRKIQAENRASKIREAMTIKREYFKLQINEQIRVININIEIWAQFTQNYDQ</sequence>
<comment type="caution">
    <text evidence="1">The sequence shown here is derived from an EMBL/GenBank/DDBJ whole genome shotgun (WGS) entry which is preliminary data.</text>
</comment>
<dbReference type="EMBL" id="CAXDID020000442">
    <property type="protein sequence ID" value="CAL6092155.1"/>
    <property type="molecule type" value="Genomic_DNA"/>
</dbReference>
<protein>
    <submittedName>
        <fullName evidence="1">Partial</fullName>
    </submittedName>
</protein>
<dbReference type="Proteomes" id="UP001642409">
    <property type="component" value="Unassembled WGS sequence"/>
</dbReference>
<reference evidence="2 3" key="2">
    <citation type="submission" date="2024-07" db="EMBL/GenBank/DDBJ databases">
        <authorList>
            <person name="Akdeniz Z."/>
        </authorList>
    </citation>
    <scope>NUCLEOTIDE SEQUENCE [LARGE SCALE GENOMIC DNA]</scope>
</reference>
<dbReference type="InterPro" id="IPR032675">
    <property type="entry name" value="LRR_dom_sf"/>
</dbReference>
<evidence type="ECO:0000313" key="2">
    <source>
        <dbReference type="EMBL" id="CAL6092155.1"/>
    </source>
</evidence>
<keyword evidence="3" id="KW-1185">Reference proteome</keyword>
<dbReference type="EMBL" id="CATOUU010000887">
    <property type="protein sequence ID" value="CAI9957382.1"/>
    <property type="molecule type" value="Genomic_DNA"/>
</dbReference>
<name>A0AA86QJC4_9EUKA</name>
<evidence type="ECO:0000313" key="3">
    <source>
        <dbReference type="Proteomes" id="UP001642409"/>
    </source>
</evidence>
<gene>
    <name evidence="1" type="ORF">HINF_LOCUS45027</name>
    <name evidence="2" type="ORF">HINF_LOCUS66129</name>
</gene>
<dbReference type="SUPFAM" id="SSF52058">
    <property type="entry name" value="L domain-like"/>
    <property type="match status" value="1"/>
</dbReference>